<gene>
    <name evidence="1" type="ORF">M408DRAFT_10599</name>
</gene>
<name>A0A0C3AL02_SERVB</name>
<sequence>MKAAGDLGGDNGRDDGIDMDAYRNQFYHTVIMDSFEHIQEAPDLSGQVVVLDGKPIFTGSYSCVYKGELREDGQLVAIKVINAVRGIKPGVTLMSVPLPSLHVAKDFRRLVPMRNTKTYRIAAESDAFVGCREPFVQVHCFQKKCLPRFPKSTHSIQPSFHVDVPARRFPGCAWLVSQTLCKLTRPLTS</sequence>
<dbReference type="HOGENOM" id="CLU_1435239_0_0_1"/>
<dbReference type="SUPFAM" id="SSF56112">
    <property type="entry name" value="Protein kinase-like (PK-like)"/>
    <property type="match status" value="1"/>
</dbReference>
<dbReference type="AlphaFoldDB" id="A0A0C3AL02"/>
<dbReference type="EMBL" id="KN824316">
    <property type="protein sequence ID" value="KIM25260.1"/>
    <property type="molecule type" value="Genomic_DNA"/>
</dbReference>
<evidence type="ECO:0000313" key="2">
    <source>
        <dbReference type="Proteomes" id="UP000054097"/>
    </source>
</evidence>
<keyword evidence="2" id="KW-1185">Reference proteome</keyword>
<reference evidence="1 2" key="1">
    <citation type="submission" date="2014-04" db="EMBL/GenBank/DDBJ databases">
        <authorList>
            <consortium name="DOE Joint Genome Institute"/>
            <person name="Kuo A."/>
            <person name="Zuccaro A."/>
            <person name="Kohler A."/>
            <person name="Nagy L.G."/>
            <person name="Floudas D."/>
            <person name="Copeland A."/>
            <person name="Barry K.W."/>
            <person name="Cichocki N."/>
            <person name="Veneault-Fourrey C."/>
            <person name="LaButti K."/>
            <person name="Lindquist E.A."/>
            <person name="Lipzen A."/>
            <person name="Lundell T."/>
            <person name="Morin E."/>
            <person name="Murat C."/>
            <person name="Sun H."/>
            <person name="Tunlid A."/>
            <person name="Henrissat B."/>
            <person name="Grigoriev I.V."/>
            <person name="Hibbett D.S."/>
            <person name="Martin F."/>
            <person name="Nordberg H.P."/>
            <person name="Cantor M.N."/>
            <person name="Hua S.X."/>
        </authorList>
    </citation>
    <scope>NUCLEOTIDE SEQUENCE [LARGE SCALE GENOMIC DNA]</scope>
    <source>
        <strain evidence="1 2">MAFF 305830</strain>
    </source>
</reference>
<evidence type="ECO:0000313" key="1">
    <source>
        <dbReference type="EMBL" id="KIM25260.1"/>
    </source>
</evidence>
<organism evidence="1 2">
    <name type="scientific">Serendipita vermifera MAFF 305830</name>
    <dbReference type="NCBI Taxonomy" id="933852"/>
    <lineage>
        <taxon>Eukaryota</taxon>
        <taxon>Fungi</taxon>
        <taxon>Dikarya</taxon>
        <taxon>Basidiomycota</taxon>
        <taxon>Agaricomycotina</taxon>
        <taxon>Agaricomycetes</taxon>
        <taxon>Sebacinales</taxon>
        <taxon>Serendipitaceae</taxon>
        <taxon>Serendipita</taxon>
    </lineage>
</organism>
<dbReference type="InterPro" id="IPR011009">
    <property type="entry name" value="Kinase-like_dom_sf"/>
</dbReference>
<protein>
    <submittedName>
        <fullName evidence="1">Uncharacterized protein</fullName>
    </submittedName>
</protein>
<reference evidence="2" key="2">
    <citation type="submission" date="2015-01" db="EMBL/GenBank/DDBJ databases">
        <title>Evolutionary Origins and Diversification of the Mycorrhizal Mutualists.</title>
        <authorList>
            <consortium name="DOE Joint Genome Institute"/>
            <consortium name="Mycorrhizal Genomics Consortium"/>
            <person name="Kohler A."/>
            <person name="Kuo A."/>
            <person name="Nagy L.G."/>
            <person name="Floudas D."/>
            <person name="Copeland A."/>
            <person name="Barry K.W."/>
            <person name="Cichocki N."/>
            <person name="Veneault-Fourrey C."/>
            <person name="LaButti K."/>
            <person name="Lindquist E.A."/>
            <person name="Lipzen A."/>
            <person name="Lundell T."/>
            <person name="Morin E."/>
            <person name="Murat C."/>
            <person name="Riley R."/>
            <person name="Ohm R."/>
            <person name="Sun H."/>
            <person name="Tunlid A."/>
            <person name="Henrissat B."/>
            <person name="Grigoriev I.V."/>
            <person name="Hibbett D.S."/>
            <person name="Martin F."/>
        </authorList>
    </citation>
    <scope>NUCLEOTIDE SEQUENCE [LARGE SCALE GENOMIC DNA]</scope>
    <source>
        <strain evidence="2">MAFF 305830</strain>
    </source>
</reference>
<proteinExistence type="predicted"/>
<accession>A0A0C3AL02</accession>
<dbReference type="Proteomes" id="UP000054097">
    <property type="component" value="Unassembled WGS sequence"/>
</dbReference>